<name>A0A6J7P0N1_9ZZZZ</name>
<reference evidence="2" key="1">
    <citation type="submission" date="2020-05" db="EMBL/GenBank/DDBJ databases">
        <authorList>
            <person name="Chiriac C."/>
            <person name="Salcher M."/>
            <person name="Ghai R."/>
            <person name="Kavagutti S V."/>
        </authorList>
    </citation>
    <scope>NUCLEOTIDE SEQUENCE</scope>
</reference>
<dbReference type="EMBL" id="CAFAAJ010000035">
    <property type="protein sequence ID" value="CAB4797514.1"/>
    <property type="molecule type" value="Genomic_DNA"/>
</dbReference>
<dbReference type="EMBL" id="CAFBON010000150">
    <property type="protein sequence ID" value="CAB4995674.1"/>
    <property type="molecule type" value="Genomic_DNA"/>
</dbReference>
<evidence type="ECO:0000313" key="2">
    <source>
        <dbReference type="EMBL" id="CAB4995674.1"/>
    </source>
</evidence>
<organism evidence="2">
    <name type="scientific">freshwater metagenome</name>
    <dbReference type="NCBI Taxonomy" id="449393"/>
    <lineage>
        <taxon>unclassified sequences</taxon>
        <taxon>metagenomes</taxon>
        <taxon>ecological metagenomes</taxon>
    </lineage>
</organism>
<proteinExistence type="predicted"/>
<accession>A0A6J7P0N1</accession>
<dbReference type="AlphaFoldDB" id="A0A6J7P0N1"/>
<evidence type="ECO:0000313" key="1">
    <source>
        <dbReference type="EMBL" id="CAB4797514.1"/>
    </source>
</evidence>
<sequence length="94" mass="10410">MIQQDRAGDSIKTLAGRFEVHRTTVMTHLTQTGIVRRRVVRKMTDQSVAVAAAHYPTGASLAVVASAFGVHERTLAREFRQAGVSVRPRRGWQP</sequence>
<gene>
    <name evidence="1" type="ORF">UFOPK3001_00732</name>
    <name evidence="2" type="ORF">UFOPK3954_01442</name>
</gene>
<protein>
    <submittedName>
        <fullName evidence="2">Unannotated protein</fullName>
    </submittedName>
</protein>